<dbReference type="EMBL" id="CAJVPM010012707">
    <property type="protein sequence ID" value="CAG8589996.1"/>
    <property type="molecule type" value="Genomic_DNA"/>
</dbReference>
<name>A0ACA9MPH1_9GLOM</name>
<comment type="caution">
    <text evidence="1">The sequence shown here is derived from an EMBL/GenBank/DDBJ whole genome shotgun (WGS) entry which is preliminary data.</text>
</comment>
<evidence type="ECO:0000313" key="2">
    <source>
        <dbReference type="Proteomes" id="UP000789860"/>
    </source>
</evidence>
<keyword evidence="2" id="KW-1185">Reference proteome</keyword>
<gene>
    <name evidence="1" type="ORF">SCALOS_LOCUS6543</name>
</gene>
<feature type="non-terminal residue" evidence="1">
    <location>
        <position position="1"/>
    </location>
</feature>
<feature type="non-terminal residue" evidence="1">
    <location>
        <position position="113"/>
    </location>
</feature>
<accession>A0ACA9MPH1</accession>
<organism evidence="1 2">
    <name type="scientific">Scutellospora calospora</name>
    <dbReference type="NCBI Taxonomy" id="85575"/>
    <lineage>
        <taxon>Eukaryota</taxon>
        <taxon>Fungi</taxon>
        <taxon>Fungi incertae sedis</taxon>
        <taxon>Mucoromycota</taxon>
        <taxon>Glomeromycotina</taxon>
        <taxon>Glomeromycetes</taxon>
        <taxon>Diversisporales</taxon>
        <taxon>Gigasporaceae</taxon>
        <taxon>Scutellospora</taxon>
    </lineage>
</organism>
<proteinExistence type="predicted"/>
<dbReference type="Proteomes" id="UP000789860">
    <property type="component" value="Unassembled WGS sequence"/>
</dbReference>
<evidence type="ECO:0000313" key="1">
    <source>
        <dbReference type="EMBL" id="CAG8589996.1"/>
    </source>
</evidence>
<reference evidence="1" key="1">
    <citation type="submission" date="2021-06" db="EMBL/GenBank/DDBJ databases">
        <authorList>
            <person name="Kallberg Y."/>
            <person name="Tangrot J."/>
            <person name="Rosling A."/>
        </authorList>
    </citation>
    <scope>NUCLEOTIDE SEQUENCE</scope>
    <source>
        <strain evidence="1">AU212A</strain>
    </source>
</reference>
<protein>
    <submittedName>
        <fullName evidence="1">5889_t:CDS:1</fullName>
    </submittedName>
</protein>
<sequence length="113" mass="13464">DLNGTKESFILADKFYKDCNILQELNISIDYLCIFGQNNQDFQEKSLMILQQKAIYEEIYGIYKKALKKEKSDQDQKSNKNQEDNKENQEESDNKQMNMIQNPKKKYRKGRLL</sequence>